<dbReference type="AlphaFoldDB" id="A0A6C0E5G2"/>
<protein>
    <submittedName>
        <fullName evidence="1">Uncharacterized protein</fullName>
    </submittedName>
</protein>
<evidence type="ECO:0000313" key="1">
    <source>
        <dbReference type="EMBL" id="QHT24304.1"/>
    </source>
</evidence>
<organism evidence="1">
    <name type="scientific">viral metagenome</name>
    <dbReference type="NCBI Taxonomy" id="1070528"/>
    <lineage>
        <taxon>unclassified sequences</taxon>
        <taxon>metagenomes</taxon>
        <taxon>organismal metagenomes</taxon>
    </lineage>
</organism>
<accession>A0A6C0E5G2</accession>
<dbReference type="EMBL" id="MN739743">
    <property type="protein sequence ID" value="QHT24304.1"/>
    <property type="molecule type" value="Genomic_DNA"/>
</dbReference>
<name>A0A6C0E5G2_9ZZZZ</name>
<proteinExistence type="predicted"/>
<reference evidence="1" key="1">
    <citation type="journal article" date="2020" name="Nature">
        <title>Giant virus diversity and host interactions through global metagenomics.</title>
        <authorList>
            <person name="Schulz F."/>
            <person name="Roux S."/>
            <person name="Paez-Espino D."/>
            <person name="Jungbluth S."/>
            <person name="Walsh D.A."/>
            <person name="Denef V.J."/>
            <person name="McMahon K.D."/>
            <person name="Konstantinidis K.T."/>
            <person name="Eloe-Fadrosh E.A."/>
            <person name="Kyrpides N.C."/>
            <person name="Woyke T."/>
        </authorList>
    </citation>
    <scope>NUCLEOTIDE SEQUENCE</scope>
    <source>
        <strain evidence="1">GVMAG-M-3300023179-138</strain>
    </source>
</reference>
<sequence>MNLFYVNEFGECIADDASHLAGLIKSYVERRGAELDVDVGRQILKYIKMRYGVSRNEIGWPTLTVSTPNGWTPDHEDKWHDWLELNCSLDSWMTEVMEPYFGTGCHVWEGMCEGWRWEIHQFLPWWIKRSAELVVVYESDEEEEQTVDAYIMDHGSAKQKRAAGLER</sequence>